<dbReference type="Proteomes" id="UP000317043">
    <property type="component" value="Unassembled WGS sequence"/>
</dbReference>
<dbReference type="InterPro" id="IPR028082">
    <property type="entry name" value="Peripla_BP_I"/>
</dbReference>
<protein>
    <submittedName>
        <fullName evidence="7">Amino acid/amide ABC transporter substrate-binding protein (HAAT family)</fullName>
    </submittedName>
</protein>
<evidence type="ECO:0000313" key="8">
    <source>
        <dbReference type="Proteomes" id="UP000317043"/>
    </source>
</evidence>
<evidence type="ECO:0000256" key="5">
    <source>
        <dbReference type="SAM" id="SignalP"/>
    </source>
</evidence>
<dbReference type="InterPro" id="IPR000709">
    <property type="entry name" value="Leu_Ile_Val-bd"/>
</dbReference>
<evidence type="ECO:0000256" key="2">
    <source>
        <dbReference type="ARBA" id="ARBA00022448"/>
    </source>
</evidence>
<dbReference type="PROSITE" id="PS51257">
    <property type="entry name" value="PROKAR_LIPOPROTEIN"/>
    <property type="match status" value="1"/>
</dbReference>
<evidence type="ECO:0000259" key="6">
    <source>
        <dbReference type="Pfam" id="PF13458"/>
    </source>
</evidence>
<evidence type="ECO:0000256" key="1">
    <source>
        <dbReference type="ARBA" id="ARBA00010062"/>
    </source>
</evidence>
<keyword evidence="3 5" id="KW-0732">Signal</keyword>
<reference evidence="7 8" key="1">
    <citation type="submission" date="2019-06" db="EMBL/GenBank/DDBJ databases">
        <title>Sequencing the genomes of 1000 actinobacteria strains.</title>
        <authorList>
            <person name="Klenk H.-P."/>
        </authorList>
    </citation>
    <scope>NUCLEOTIDE SEQUENCE [LARGE SCALE GENOMIC DNA]</scope>
    <source>
        <strain evidence="7 8">DSM 45928</strain>
    </source>
</reference>
<dbReference type="CDD" id="cd06346">
    <property type="entry name" value="PBP1_ABC_ligand_binding-like"/>
    <property type="match status" value="1"/>
</dbReference>
<dbReference type="PRINTS" id="PR00337">
    <property type="entry name" value="LEUILEVALBP"/>
</dbReference>
<name>A0A543B404_9ACTN</name>
<dbReference type="RefSeq" id="WP_142044954.1">
    <property type="nucleotide sequence ID" value="NZ_JBHTGS010000002.1"/>
</dbReference>
<dbReference type="SUPFAM" id="SSF53822">
    <property type="entry name" value="Periplasmic binding protein-like I"/>
    <property type="match status" value="1"/>
</dbReference>
<feature type="signal peptide" evidence="5">
    <location>
        <begin position="1"/>
        <end position="25"/>
    </location>
</feature>
<gene>
    <name evidence="7" type="ORF">FB566_5167</name>
</gene>
<proteinExistence type="inferred from homology"/>
<evidence type="ECO:0000256" key="4">
    <source>
        <dbReference type="ARBA" id="ARBA00022970"/>
    </source>
</evidence>
<evidence type="ECO:0000256" key="3">
    <source>
        <dbReference type="ARBA" id="ARBA00022729"/>
    </source>
</evidence>
<feature type="chain" id="PRO_5039100116" evidence="5">
    <location>
        <begin position="26"/>
        <end position="414"/>
    </location>
</feature>
<dbReference type="InParanoid" id="A0A543B404"/>
<keyword evidence="8" id="KW-1185">Reference proteome</keyword>
<dbReference type="EMBL" id="VFOW01000001">
    <property type="protein sequence ID" value="TQL79557.1"/>
    <property type="molecule type" value="Genomic_DNA"/>
</dbReference>
<dbReference type="InterPro" id="IPR051010">
    <property type="entry name" value="BCAA_transport"/>
</dbReference>
<comment type="similarity">
    <text evidence="1">Belongs to the leucine-binding protein family.</text>
</comment>
<accession>A0A543B404</accession>
<dbReference type="AlphaFoldDB" id="A0A543B404"/>
<dbReference type="Pfam" id="PF13458">
    <property type="entry name" value="Peripla_BP_6"/>
    <property type="match status" value="1"/>
</dbReference>
<dbReference type="GO" id="GO:0006865">
    <property type="term" value="P:amino acid transport"/>
    <property type="evidence" value="ECO:0007669"/>
    <property type="project" value="UniProtKB-KW"/>
</dbReference>
<keyword evidence="2" id="KW-0813">Transport</keyword>
<dbReference type="InterPro" id="IPR028081">
    <property type="entry name" value="Leu-bd"/>
</dbReference>
<organism evidence="7 8">
    <name type="scientific">Stackebrandtia endophytica</name>
    <dbReference type="NCBI Taxonomy" id="1496996"/>
    <lineage>
        <taxon>Bacteria</taxon>
        <taxon>Bacillati</taxon>
        <taxon>Actinomycetota</taxon>
        <taxon>Actinomycetes</taxon>
        <taxon>Glycomycetales</taxon>
        <taxon>Glycomycetaceae</taxon>
        <taxon>Stackebrandtia</taxon>
    </lineage>
</organism>
<sequence length="414" mass="43018">MFRSRIAWRGLAAATVAALALTACGGNGDSADGDVPEGDGVLTIGTILPQTGTLAFLGPPEFAGVDLAIKHINEAGGVLDKDVVIKHKDSGDTNTDIANQSADALISEGADVIIGAASSAVSFNIMAKLNDAEIIQISPANTSPAFTTDPKAEYYYRTAPSDVIQGRVLADEIIADGHSSVAILALQDSYGTGLADEVAKNIEGAGGEVVLKEVYDPQAAEFTAEVSKVAASDADALVLITFEEFTTLAPQLAEGGQGPDELGWYMVDGNLSNYGDDLPEGLLEGVKGSKPAVETGQDFEDQLLAVDPNLTDFTYSAESYDATVIAALAAIAAGSDHPNAIKAELVNVTKGGEKCTDFAACKALLDEGKDIDYDGFSGPIEWTEEGDISVGSIGIYEYGTDNTYELVGFREGQV</sequence>
<dbReference type="OrthoDB" id="7337537at2"/>
<evidence type="ECO:0000313" key="7">
    <source>
        <dbReference type="EMBL" id="TQL79557.1"/>
    </source>
</evidence>
<feature type="domain" description="Leucine-binding protein" evidence="6">
    <location>
        <begin position="42"/>
        <end position="348"/>
    </location>
</feature>
<dbReference type="PANTHER" id="PTHR30483:SF6">
    <property type="entry name" value="PERIPLASMIC BINDING PROTEIN OF ABC TRANSPORTER FOR NATURAL AMINO ACIDS"/>
    <property type="match status" value="1"/>
</dbReference>
<keyword evidence="4" id="KW-0029">Amino-acid transport</keyword>
<dbReference type="Gene3D" id="3.40.50.2300">
    <property type="match status" value="2"/>
</dbReference>
<comment type="caution">
    <text evidence="7">The sequence shown here is derived from an EMBL/GenBank/DDBJ whole genome shotgun (WGS) entry which is preliminary data.</text>
</comment>
<dbReference type="PANTHER" id="PTHR30483">
    <property type="entry name" value="LEUCINE-SPECIFIC-BINDING PROTEIN"/>
    <property type="match status" value="1"/>
</dbReference>